<reference evidence="3 4" key="1">
    <citation type="journal article" date="2020" name="Syst. Appl. Microbiol.">
        <title>Alienimonas chondri sp. nov., a novel planctomycete isolated from the biofilm of the red alga Chondrus crispus.</title>
        <authorList>
            <person name="Vitorino I."/>
            <person name="Albuquerque L."/>
            <person name="Wiegand S."/>
            <person name="Kallscheuer N."/>
            <person name="da Costa M.S."/>
            <person name="Lobo-da-Cunha A."/>
            <person name="Jogler C."/>
            <person name="Lage O.M."/>
        </authorList>
    </citation>
    <scope>NUCLEOTIDE SEQUENCE [LARGE SCALE GENOMIC DNA]</scope>
    <source>
        <strain evidence="3 4">LzC2</strain>
    </source>
</reference>
<evidence type="ECO:0000313" key="3">
    <source>
        <dbReference type="EMBL" id="NNJ25746.1"/>
    </source>
</evidence>
<dbReference type="InterPro" id="IPR012495">
    <property type="entry name" value="TadE-like_dom"/>
</dbReference>
<gene>
    <name evidence="3" type="ORF">LzC2_18200</name>
</gene>
<keyword evidence="1" id="KW-1133">Transmembrane helix</keyword>
<evidence type="ECO:0000313" key="4">
    <source>
        <dbReference type="Proteomes" id="UP000609651"/>
    </source>
</evidence>
<dbReference type="RefSeq" id="WP_171186063.1">
    <property type="nucleotide sequence ID" value="NZ_WTPX01000048.1"/>
</dbReference>
<comment type="caution">
    <text evidence="3">The sequence shown here is derived from an EMBL/GenBank/DDBJ whole genome shotgun (WGS) entry which is preliminary data.</text>
</comment>
<feature type="transmembrane region" description="Helical" evidence="1">
    <location>
        <begin position="16"/>
        <end position="37"/>
    </location>
</feature>
<sequence>MFRTQRARCSAQRRRGAALVEAAIVLPIFFLAILAMVEFGRAMMVGQLVTNAAREGARRAILYGSDGEEVRTHVTEFLQNAADIDPEHVDMTITVRPGPDRTGSPPEDLADSASGDRVTVRVVVPWDQAGWGTLRWLGGKSFRGQATMRHE</sequence>
<evidence type="ECO:0000259" key="2">
    <source>
        <dbReference type="Pfam" id="PF07811"/>
    </source>
</evidence>
<dbReference type="Pfam" id="PF07811">
    <property type="entry name" value="TadE"/>
    <property type="match status" value="1"/>
</dbReference>
<evidence type="ECO:0000256" key="1">
    <source>
        <dbReference type="SAM" id="Phobius"/>
    </source>
</evidence>
<name>A0ABX1VE94_9PLAN</name>
<keyword evidence="1" id="KW-0812">Transmembrane</keyword>
<keyword evidence="1" id="KW-0472">Membrane</keyword>
<dbReference type="EMBL" id="WTPX01000048">
    <property type="protein sequence ID" value="NNJ25746.1"/>
    <property type="molecule type" value="Genomic_DNA"/>
</dbReference>
<organism evidence="3 4">
    <name type="scientific">Alienimonas chondri</name>
    <dbReference type="NCBI Taxonomy" id="2681879"/>
    <lineage>
        <taxon>Bacteria</taxon>
        <taxon>Pseudomonadati</taxon>
        <taxon>Planctomycetota</taxon>
        <taxon>Planctomycetia</taxon>
        <taxon>Planctomycetales</taxon>
        <taxon>Planctomycetaceae</taxon>
        <taxon>Alienimonas</taxon>
    </lineage>
</organism>
<dbReference type="Proteomes" id="UP000609651">
    <property type="component" value="Unassembled WGS sequence"/>
</dbReference>
<accession>A0ABX1VE94</accession>
<proteinExistence type="predicted"/>
<protein>
    <recommendedName>
        <fullName evidence="2">TadE-like domain-containing protein</fullName>
    </recommendedName>
</protein>
<feature type="domain" description="TadE-like" evidence="2">
    <location>
        <begin position="16"/>
        <end position="58"/>
    </location>
</feature>
<keyword evidence="4" id="KW-1185">Reference proteome</keyword>